<organism evidence="17 18">
    <name type="scientific">Consotaella salsifontis</name>
    <dbReference type="NCBI Taxonomy" id="1365950"/>
    <lineage>
        <taxon>Bacteria</taxon>
        <taxon>Pseudomonadati</taxon>
        <taxon>Pseudomonadota</taxon>
        <taxon>Alphaproteobacteria</taxon>
        <taxon>Hyphomicrobiales</taxon>
        <taxon>Aurantimonadaceae</taxon>
        <taxon>Consotaella</taxon>
    </lineage>
</organism>
<dbReference type="Gene3D" id="3.40.1110.10">
    <property type="entry name" value="Calcium-transporting ATPase, cytoplasmic domain N"/>
    <property type="match status" value="1"/>
</dbReference>
<keyword evidence="18" id="KW-1185">Reference proteome</keyword>
<dbReference type="GO" id="GO:0005886">
    <property type="term" value="C:plasma membrane"/>
    <property type="evidence" value="ECO:0007669"/>
    <property type="project" value="UniProtKB-SubCell"/>
</dbReference>
<keyword evidence="10" id="KW-0460">Magnesium</keyword>
<evidence type="ECO:0000256" key="9">
    <source>
        <dbReference type="ARBA" id="ARBA00022840"/>
    </source>
</evidence>
<dbReference type="InterPro" id="IPR023214">
    <property type="entry name" value="HAD_sf"/>
</dbReference>
<evidence type="ECO:0000256" key="2">
    <source>
        <dbReference type="ARBA" id="ARBA00006024"/>
    </source>
</evidence>
<dbReference type="SUPFAM" id="SSF56784">
    <property type="entry name" value="HAD-like"/>
    <property type="match status" value="1"/>
</dbReference>
<feature type="transmembrane region" description="Helical" evidence="15">
    <location>
        <begin position="369"/>
        <end position="390"/>
    </location>
</feature>
<dbReference type="InterPro" id="IPR036163">
    <property type="entry name" value="HMA_dom_sf"/>
</dbReference>
<dbReference type="GO" id="GO:0016887">
    <property type="term" value="F:ATP hydrolysis activity"/>
    <property type="evidence" value="ECO:0007669"/>
    <property type="project" value="InterPro"/>
</dbReference>
<evidence type="ECO:0000256" key="14">
    <source>
        <dbReference type="ARBA" id="ARBA00023136"/>
    </source>
</evidence>
<dbReference type="SUPFAM" id="SSF81665">
    <property type="entry name" value="Calcium ATPase, transmembrane domain M"/>
    <property type="match status" value="1"/>
</dbReference>
<dbReference type="NCBIfam" id="TIGR01494">
    <property type="entry name" value="ATPase_P-type"/>
    <property type="match status" value="1"/>
</dbReference>
<evidence type="ECO:0000256" key="13">
    <source>
        <dbReference type="ARBA" id="ARBA00023065"/>
    </source>
</evidence>
<feature type="transmembrane region" description="Helical" evidence="15">
    <location>
        <begin position="720"/>
        <end position="738"/>
    </location>
</feature>
<evidence type="ECO:0000256" key="11">
    <source>
        <dbReference type="ARBA" id="ARBA00022967"/>
    </source>
</evidence>
<dbReference type="Pfam" id="PF00702">
    <property type="entry name" value="Hydrolase"/>
    <property type="match status" value="1"/>
</dbReference>
<evidence type="ECO:0000256" key="3">
    <source>
        <dbReference type="ARBA" id="ARBA00022448"/>
    </source>
</evidence>
<evidence type="ECO:0000313" key="18">
    <source>
        <dbReference type="Proteomes" id="UP000190135"/>
    </source>
</evidence>
<protein>
    <submittedName>
        <fullName evidence="17">Cu2+-exporting ATPase</fullName>
    </submittedName>
</protein>
<keyword evidence="4 15" id="KW-1003">Cell membrane</keyword>
<dbReference type="GO" id="GO:0055070">
    <property type="term" value="P:copper ion homeostasis"/>
    <property type="evidence" value="ECO:0007669"/>
    <property type="project" value="TreeGrafter"/>
</dbReference>
<dbReference type="PANTHER" id="PTHR43520">
    <property type="entry name" value="ATP7, ISOFORM B"/>
    <property type="match status" value="1"/>
</dbReference>
<feature type="transmembrane region" description="Helical" evidence="15">
    <location>
        <begin position="215"/>
        <end position="233"/>
    </location>
</feature>
<evidence type="ECO:0000256" key="7">
    <source>
        <dbReference type="ARBA" id="ARBA00022723"/>
    </source>
</evidence>
<proteinExistence type="inferred from homology"/>
<dbReference type="SUPFAM" id="SSF81653">
    <property type="entry name" value="Calcium ATPase, transduction domain A"/>
    <property type="match status" value="1"/>
</dbReference>
<evidence type="ECO:0000256" key="8">
    <source>
        <dbReference type="ARBA" id="ARBA00022741"/>
    </source>
</evidence>
<gene>
    <name evidence="17" type="ORF">SAMN05428963_11512</name>
</gene>
<dbReference type="STRING" id="1365950.SAMN05428963_11512"/>
<dbReference type="GO" id="GO:0043682">
    <property type="term" value="F:P-type divalent copper transporter activity"/>
    <property type="evidence" value="ECO:0007669"/>
    <property type="project" value="TreeGrafter"/>
</dbReference>
<dbReference type="InterPro" id="IPR006121">
    <property type="entry name" value="HMA_dom"/>
</dbReference>
<dbReference type="InterPro" id="IPR059000">
    <property type="entry name" value="ATPase_P-type_domA"/>
</dbReference>
<dbReference type="InterPro" id="IPR023299">
    <property type="entry name" value="ATPase_P-typ_cyto_dom_N"/>
</dbReference>
<dbReference type="Pfam" id="PF00403">
    <property type="entry name" value="HMA"/>
    <property type="match status" value="1"/>
</dbReference>
<keyword evidence="7 15" id="KW-0479">Metal-binding</keyword>
<dbReference type="CDD" id="cd00371">
    <property type="entry name" value="HMA"/>
    <property type="match status" value="1"/>
</dbReference>
<feature type="transmembrane region" description="Helical" evidence="15">
    <location>
        <begin position="191"/>
        <end position="209"/>
    </location>
</feature>
<dbReference type="RefSeq" id="WP_078709739.1">
    <property type="nucleotide sequence ID" value="NZ_FUXL01000015.1"/>
</dbReference>
<dbReference type="Pfam" id="PF00122">
    <property type="entry name" value="E1-E2_ATPase"/>
    <property type="match status" value="1"/>
</dbReference>
<dbReference type="Gene3D" id="2.70.150.10">
    <property type="entry name" value="Calcium-transporting ATPase, cytoplasmic transduction domain A"/>
    <property type="match status" value="1"/>
</dbReference>
<feature type="transmembrane region" description="Helical" evidence="15">
    <location>
        <begin position="402"/>
        <end position="429"/>
    </location>
</feature>
<feature type="domain" description="HMA" evidence="16">
    <location>
        <begin position="38"/>
        <end position="104"/>
    </location>
</feature>
<keyword evidence="5" id="KW-0597">Phosphoprotein</keyword>
<sequence>MSCCGGSSVSETELAPDARDLRREEFLRSGIADGEGRLSFVFFAPEVHCAACITTIERGLMRLDGVASARVNLSTRRVRAVVDEAMDDPYRVVEAVERLGYTVSPMDLSEDDGRSDPVFGALVRALVVAGFAAGNIMLLSVSVWSGAEGETRHLFQLISGLIAVPAVLYAGQPFYRSAWAALRGGHLNMDVPISLAVLLTLGMSIYEAFFGGGETWFDASATLLFFLLIGRVLDQQMREKARSSIARLTRMAAKGAMVIDGDGEVGYAPIDEVRPGMRLQVPVGERFPVDSRLVRGRTDIDRSLATGESLPAALVPGDVVEAGALNLTATVEVEATADAKHSLIAEMVRLMEAAEQGKAAYMRLADRAAAAYAPVVHILAFATFAGWMVATGDWHDALRAAIAVLIITCPCALGLAVPIAQVVGASVLLQRGILVRTGSAFERMAEIRQAVFDKTGTLTEPDSLAVAGTVTDETLALAASLAGASRHPLSRAVVSSARSRGIAYSAFDAVTETAGEGLEGSLSDGRRIRLGKRSFVGGISAQHASEEAPASLWLAAEGETARPVPVEGVLRSKAGETIATLRASSLPVWIVSGDRQESVSSTARALGIPEDQALGELSPRQKIETVESLSREGAVLFVGDGINDAPALAAAHVSITPSEASDVGRASADFIFTGRSLDAVMTALDVSRRVLATVKENFALAILYNVIAVPLAVIGGVTPLVAAIAMSASSLVVVGNALRLRLAFRRPIVPAEEPRRAAPQREATA</sequence>
<evidence type="ECO:0000256" key="10">
    <source>
        <dbReference type="ARBA" id="ARBA00022842"/>
    </source>
</evidence>
<keyword evidence="13" id="KW-0406">Ion transport</keyword>
<reference evidence="17 18" key="1">
    <citation type="submission" date="2017-02" db="EMBL/GenBank/DDBJ databases">
        <authorList>
            <person name="Peterson S.W."/>
        </authorList>
    </citation>
    <scope>NUCLEOTIDE SEQUENCE [LARGE SCALE GENOMIC DNA]</scope>
    <source>
        <strain evidence="17 18">USBA 369</strain>
    </source>
</reference>
<dbReference type="AlphaFoldDB" id="A0A1T4SWK8"/>
<dbReference type="EMBL" id="FUXL01000015">
    <property type="protein sequence ID" value="SKA32552.1"/>
    <property type="molecule type" value="Genomic_DNA"/>
</dbReference>
<dbReference type="SUPFAM" id="SSF55008">
    <property type="entry name" value="HMA, heavy metal-associated domain"/>
    <property type="match status" value="1"/>
</dbReference>
<keyword evidence="14 15" id="KW-0472">Membrane</keyword>
<evidence type="ECO:0000259" key="16">
    <source>
        <dbReference type="PROSITE" id="PS50846"/>
    </source>
</evidence>
<keyword evidence="11" id="KW-1278">Translocase</keyword>
<feature type="transmembrane region" description="Helical" evidence="15">
    <location>
        <begin position="153"/>
        <end position="171"/>
    </location>
</feature>
<dbReference type="InterPro" id="IPR008250">
    <property type="entry name" value="ATPase_P-typ_transduc_dom_A_sf"/>
</dbReference>
<dbReference type="GO" id="GO:0005507">
    <property type="term" value="F:copper ion binding"/>
    <property type="evidence" value="ECO:0007669"/>
    <property type="project" value="TreeGrafter"/>
</dbReference>
<evidence type="ECO:0000256" key="6">
    <source>
        <dbReference type="ARBA" id="ARBA00022692"/>
    </source>
</evidence>
<keyword evidence="9 15" id="KW-0067">ATP-binding</keyword>
<keyword evidence="12 15" id="KW-1133">Transmembrane helix</keyword>
<evidence type="ECO:0000256" key="5">
    <source>
        <dbReference type="ARBA" id="ARBA00022553"/>
    </source>
</evidence>
<evidence type="ECO:0000256" key="1">
    <source>
        <dbReference type="ARBA" id="ARBA00004651"/>
    </source>
</evidence>
<evidence type="ECO:0000256" key="4">
    <source>
        <dbReference type="ARBA" id="ARBA00022475"/>
    </source>
</evidence>
<dbReference type="PANTHER" id="PTHR43520:SF5">
    <property type="entry name" value="CATION-TRANSPORTING P-TYPE ATPASE-RELATED"/>
    <property type="match status" value="1"/>
</dbReference>
<dbReference type="Gene3D" id="3.40.50.1000">
    <property type="entry name" value="HAD superfamily/HAD-like"/>
    <property type="match status" value="1"/>
</dbReference>
<dbReference type="PRINTS" id="PR00120">
    <property type="entry name" value="HATPASE"/>
</dbReference>
<comment type="similarity">
    <text evidence="2 15">Belongs to the cation transport ATPase (P-type) (TC 3.A.3) family. Type IB subfamily.</text>
</comment>
<comment type="subcellular location">
    <subcellularLocation>
        <location evidence="1">Cell membrane</location>
        <topology evidence="1">Multi-pass membrane protein</topology>
    </subcellularLocation>
</comment>
<evidence type="ECO:0000313" key="17">
    <source>
        <dbReference type="EMBL" id="SKA32552.1"/>
    </source>
</evidence>
<dbReference type="Proteomes" id="UP000190135">
    <property type="component" value="Unassembled WGS sequence"/>
</dbReference>
<dbReference type="NCBIfam" id="TIGR01511">
    <property type="entry name" value="ATPase-IB1_Cu"/>
    <property type="match status" value="1"/>
</dbReference>
<keyword evidence="8 15" id="KW-0547">Nucleotide-binding</keyword>
<dbReference type="NCBIfam" id="TIGR01525">
    <property type="entry name" value="ATPase-IB_hvy"/>
    <property type="match status" value="1"/>
</dbReference>
<dbReference type="InterPro" id="IPR027256">
    <property type="entry name" value="P-typ_ATPase_IB"/>
</dbReference>
<dbReference type="GO" id="GO:0005524">
    <property type="term" value="F:ATP binding"/>
    <property type="evidence" value="ECO:0007669"/>
    <property type="project" value="UniProtKB-UniRule"/>
</dbReference>
<dbReference type="Gene3D" id="3.30.70.100">
    <property type="match status" value="1"/>
</dbReference>
<dbReference type="PRINTS" id="PR00119">
    <property type="entry name" value="CATATPASE"/>
</dbReference>
<dbReference type="InterPro" id="IPR023298">
    <property type="entry name" value="ATPase_P-typ_TM_dom_sf"/>
</dbReference>
<name>A0A1T4SWK8_9HYPH</name>
<dbReference type="InterPro" id="IPR001757">
    <property type="entry name" value="P_typ_ATPase"/>
</dbReference>
<keyword evidence="6 15" id="KW-0812">Transmembrane</keyword>
<feature type="transmembrane region" description="Helical" evidence="15">
    <location>
        <begin position="697"/>
        <end position="714"/>
    </location>
</feature>
<accession>A0A1T4SWK8</accession>
<dbReference type="InterPro" id="IPR036412">
    <property type="entry name" value="HAD-like_sf"/>
</dbReference>
<evidence type="ECO:0000256" key="12">
    <source>
        <dbReference type="ARBA" id="ARBA00022989"/>
    </source>
</evidence>
<evidence type="ECO:0000256" key="15">
    <source>
        <dbReference type="RuleBase" id="RU362081"/>
    </source>
</evidence>
<dbReference type="PROSITE" id="PS50846">
    <property type="entry name" value="HMA_2"/>
    <property type="match status" value="1"/>
</dbReference>
<keyword evidence="3" id="KW-0813">Transport</keyword>
<feature type="transmembrane region" description="Helical" evidence="15">
    <location>
        <begin position="122"/>
        <end position="147"/>
    </location>
</feature>